<keyword evidence="3 10" id="KW-1134">Transmembrane beta strand</keyword>
<dbReference type="AlphaFoldDB" id="A0A1G9N774"/>
<dbReference type="STRING" id="144026.SAMN04488568_102243"/>
<dbReference type="InterPro" id="IPR036942">
    <property type="entry name" value="Beta-barrel_TonB_sf"/>
</dbReference>
<evidence type="ECO:0000259" key="13">
    <source>
        <dbReference type="Pfam" id="PF00593"/>
    </source>
</evidence>
<evidence type="ECO:0000256" key="3">
    <source>
        <dbReference type="ARBA" id="ARBA00022452"/>
    </source>
</evidence>
<dbReference type="InterPro" id="IPR037066">
    <property type="entry name" value="Plug_dom_sf"/>
</dbReference>
<evidence type="ECO:0000256" key="6">
    <source>
        <dbReference type="ARBA" id="ARBA00023077"/>
    </source>
</evidence>
<keyword evidence="7 10" id="KW-0472">Membrane</keyword>
<evidence type="ECO:0000256" key="8">
    <source>
        <dbReference type="ARBA" id="ARBA00023170"/>
    </source>
</evidence>
<dbReference type="PROSITE" id="PS52016">
    <property type="entry name" value="TONB_DEPENDENT_REC_3"/>
    <property type="match status" value="1"/>
</dbReference>
<dbReference type="SUPFAM" id="SSF56935">
    <property type="entry name" value="Porins"/>
    <property type="match status" value="1"/>
</dbReference>
<organism evidence="15 16">
    <name type="scientific">Maricaulis salignorans</name>
    <dbReference type="NCBI Taxonomy" id="144026"/>
    <lineage>
        <taxon>Bacteria</taxon>
        <taxon>Pseudomonadati</taxon>
        <taxon>Pseudomonadota</taxon>
        <taxon>Alphaproteobacteria</taxon>
        <taxon>Maricaulales</taxon>
        <taxon>Maricaulaceae</taxon>
        <taxon>Maricaulis</taxon>
    </lineage>
</organism>
<keyword evidence="16" id="KW-1185">Reference proteome</keyword>
<evidence type="ECO:0000256" key="10">
    <source>
        <dbReference type="PROSITE-ProRule" id="PRU01360"/>
    </source>
</evidence>
<feature type="region of interest" description="Disordered" evidence="12">
    <location>
        <begin position="72"/>
        <end position="101"/>
    </location>
</feature>
<dbReference type="Pfam" id="PF07715">
    <property type="entry name" value="Plug"/>
    <property type="match status" value="1"/>
</dbReference>
<keyword evidence="6 11" id="KW-0798">TonB box</keyword>
<reference evidence="15 16" key="1">
    <citation type="submission" date="2016-10" db="EMBL/GenBank/DDBJ databases">
        <authorList>
            <person name="de Groot N.N."/>
        </authorList>
    </citation>
    <scope>NUCLEOTIDE SEQUENCE [LARGE SCALE GENOMIC DNA]</scope>
    <source>
        <strain evidence="15 16">DSM 16077</strain>
    </source>
</reference>
<evidence type="ECO:0000256" key="12">
    <source>
        <dbReference type="SAM" id="MobiDB-lite"/>
    </source>
</evidence>
<evidence type="ECO:0000313" key="16">
    <source>
        <dbReference type="Proteomes" id="UP000199759"/>
    </source>
</evidence>
<dbReference type="GO" id="GO:0009279">
    <property type="term" value="C:cell outer membrane"/>
    <property type="evidence" value="ECO:0007669"/>
    <property type="project" value="UniProtKB-SubCell"/>
</dbReference>
<dbReference type="EMBL" id="FNHG01000002">
    <property type="protein sequence ID" value="SDL82359.1"/>
    <property type="molecule type" value="Genomic_DNA"/>
</dbReference>
<dbReference type="GO" id="GO:0015344">
    <property type="term" value="F:siderophore uptake transmembrane transporter activity"/>
    <property type="evidence" value="ECO:0007669"/>
    <property type="project" value="TreeGrafter"/>
</dbReference>
<keyword evidence="2 10" id="KW-0813">Transport</keyword>
<evidence type="ECO:0000256" key="7">
    <source>
        <dbReference type="ARBA" id="ARBA00023136"/>
    </source>
</evidence>
<dbReference type="GO" id="GO:0044718">
    <property type="term" value="P:siderophore transmembrane transport"/>
    <property type="evidence" value="ECO:0007669"/>
    <property type="project" value="TreeGrafter"/>
</dbReference>
<evidence type="ECO:0000259" key="14">
    <source>
        <dbReference type="Pfam" id="PF07715"/>
    </source>
</evidence>
<keyword evidence="5" id="KW-0732">Signal</keyword>
<dbReference type="Gene3D" id="2.40.170.20">
    <property type="entry name" value="TonB-dependent receptor, beta-barrel domain"/>
    <property type="match status" value="1"/>
</dbReference>
<feature type="domain" description="TonB-dependent receptor-like beta-barrel" evidence="13">
    <location>
        <begin position="257"/>
        <end position="679"/>
    </location>
</feature>
<name>A0A1G9N774_9PROT</name>
<comment type="subcellular location">
    <subcellularLocation>
        <location evidence="1 10">Cell outer membrane</location>
        <topology evidence="1 10">Multi-pass membrane protein</topology>
    </subcellularLocation>
</comment>
<dbReference type="InterPro" id="IPR012910">
    <property type="entry name" value="Plug_dom"/>
</dbReference>
<keyword evidence="8" id="KW-0675">Receptor</keyword>
<evidence type="ECO:0000256" key="11">
    <source>
        <dbReference type="RuleBase" id="RU003357"/>
    </source>
</evidence>
<dbReference type="PANTHER" id="PTHR30069:SF29">
    <property type="entry name" value="HEMOGLOBIN AND HEMOGLOBIN-HAPTOGLOBIN-BINDING PROTEIN 1-RELATED"/>
    <property type="match status" value="1"/>
</dbReference>
<evidence type="ECO:0000256" key="5">
    <source>
        <dbReference type="ARBA" id="ARBA00022729"/>
    </source>
</evidence>
<keyword evidence="9 10" id="KW-0998">Cell outer membrane</keyword>
<evidence type="ECO:0000256" key="2">
    <source>
        <dbReference type="ARBA" id="ARBA00022448"/>
    </source>
</evidence>
<dbReference type="InterPro" id="IPR000531">
    <property type="entry name" value="Beta-barrel_TonB"/>
</dbReference>
<dbReference type="InterPro" id="IPR039426">
    <property type="entry name" value="TonB-dep_rcpt-like"/>
</dbReference>
<evidence type="ECO:0000256" key="4">
    <source>
        <dbReference type="ARBA" id="ARBA00022692"/>
    </source>
</evidence>
<dbReference type="Pfam" id="PF00593">
    <property type="entry name" value="TonB_dep_Rec_b-barrel"/>
    <property type="match status" value="1"/>
</dbReference>
<keyword evidence="4 10" id="KW-0812">Transmembrane</keyword>
<evidence type="ECO:0000313" key="15">
    <source>
        <dbReference type="EMBL" id="SDL82359.1"/>
    </source>
</evidence>
<dbReference type="Gene3D" id="2.170.130.10">
    <property type="entry name" value="TonB-dependent receptor, plug domain"/>
    <property type="match status" value="1"/>
</dbReference>
<dbReference type="PANTHER" id="PTHR30069">
    <property type="entry name" value="TONB-DEPENDENT OUTER MEMBRANE RECEPTOR"/>
    <property type="match status" value="1"/>
</dbReference>
<proteinExistence type="inferred from homology"/>
<sequence length="724" mass="78367">MPAAFNGAGVNWLLIGRSGLHAIPSIPADIPRNASIHVQVQQVDAPMTIARLLTVLALISITLGGVAARADEPVPQPGAAAEAGHHAHRNEGDAHDHEGEHEDDVIVVRATRTGRNVEDDPVRVEVIVREEIEEKAIMRPGNIAMLVNETGGVRVQVTSPALGAANIRMQGLYGRYTQLLADGLPLYGGQAASIGLLQIPPTDLAQVEVIKGSASSLYGASALGGVINLVSRRPAEAPYAEVLFNATTRDGQDITSFASTSLSDQLAASLTLGAHRQSNVDLDDDGWIDMPGYERVTVRPRLHFDGLDGSTAYVTAGFMTEQRTGGTRDGFLTPAGTAFRQNQDTTRFDVGVVTQHPLSASLDLNFRAAGMVQDHEHRFGGLVDSDSHDTLLLEASLAGVRERTDWVLGLAYQADGFRSDSFGDFDYRYEAPGIFAQIDHDFTDTISASLSARADDHSEYGLQTSPRLSVLYRPGDWTIRASWGNGFFAPTPFVEAIEAAGLSRLEPLAGLEAETATTASIDFNYRNGAIEGGLTLFGSDVEGATQLQAFATAPGGPDDAVRLVNANGETEIRGAEVLLRYFWRDFKFTGSYLYLDTSEVDPVGLARRQLPLTPQHSAGFVAMWERHGEGRLGFEAYYTGEQELYDNPYRTRSDDYLHLGLLGEIVLGRVSLFINLENLLDVRQSDEDPILRPARAADGQWTTDIWQSTDGFVVNGGFRLRFGG</sequence>
<dbReference type="Proteomes" id="UP000199759">
    <property type="component" value="Unassembled WGS sequence"/>
</dbReference>
<evidence type="ECO:0000256" key="1">
    <source>
        <dbReference type="ARBA" id="ARBA00004571"/>
    </source>
</evidence>
<protein>
    <submittedName>
        <fullName evidence="15">Iron complex outermembrane recepter protein</fullName>
    </submittedName>
</protein>
<evidence type="ECO:0000256" key="9">
    <source>
        <dbReference type="ARBA" id="ARBA00023237"/>
    </source>
</evidence>
<comment type="similarity">
    <text evidence="10 11">Belongs to the TonB-dependent receptor family.</text>
</comment>
<gene>
    <name evidence="15" type="ORF">SAMN04488568_102243</name>
</gene>
<feature type="compositionally biased region" description="Basic and acidic residues" evidence="12">
    <location>
        <begin position="83"/>
        <end position="101"/>
    </location>
</feature>
<feature type="domain" description="TonB-dependent receptor plug" evidence="14">
    <location>
        <begin position="118"/>
        <end position="226"/>
    </location>
</feature>
<accession>A0A1G9N774</accession>